<accession>A0A1J1J7U0</accession>
<evidence type="ECO:0000313" key="3">
    <source>
        <dbReference type="Proteomes" id="UP000183832"/>
    </source>
</evidence>
<sequence length="132" mass="15730">MLSLFSRKGNASSSKTRQEERRKTLKIGTRKLILRREKVSVMMFMSKNIYKEHQTLEIVMLSLPFITGSSVCKYFHAKLDSRLRPNLLFNQSYISKWEMFYGFFTPSLNIKTFQRLIIVEEEKSIEFRMENT</sequence>
<proteinExistence type="predicted"/>
<dbReference type="EMBL" id="CVRI01000075">
    <property type="protein sequence ID" value="CRL08467.1"/>
    <property type="molecule type" value="Genomic_DNA"/>
</dbReference>
<keyword evidence="3" id="KW-1185">Reference proteome</keyword>
<evidence type="ECO:0000313" key="2">
    <source>
        <dbReference type="EMBL" id="CRL08467.1"/>
    </source>
</evidence>
<protein>
    <submittedName>
        <fullName evidence="2">CLUMA_CG021472, isoform A</fullName>
    </submittedName>
</protein>
<gene>
    <name evidence="2" type="ORF">CLUMA_CG021472</name>
</gene>
<feature type="region of interest" description="Disordered" evidence="1">
    <location>
        <begin position="1"/>
        <end position="22"/>
    </location>
</feature>
<name>A0A1J1J7U0_9DIPT</name>
<reference evidence="2 3" key="1">
    <citation type="submission" date="2015-04" db="EMBL/GenBank/DDBJ databases">
        <authorList>
            <person name="Syromyatnikov M.Y."/>
            <person name="Popov V.N."/>
        </authorList>
    </citation>
    <scope>NUCLEOTIDE SEQUENCE [LARGE SCALE GENOMIC DNA]</scope>
</reference>
<dbReference type="Proteomes" id="UP000183832">
    <property type="component" value="Unassembled WGS sequence"/>
</dbReference>
<dbReference type="AlphaFoldDB" id="A0A1J1J7U0"/>
<organism evidence="2 3">
    <name type="scientific">Clunio marinus</name>
    <dbReference type="NCBI Taxonomy" id="568069"/>
    <lineage>
        <taxon>Eukaryota</taxon>
        <taxon>Metazoa</taxon>
        <taxon>Ecdysozoa</taxon>
        <taxon>Arthropoda</taxon>
        <taxon>Hexapoda</taxon>
        <taxon>Insecta</taxon>
        <taxon>Pterygota</taxon>
        <taxon>Neoptera</taxon>
        <taxon>Endopterygota</taxon>
        <taxon>Diptera</taxon>
        <taxon>Nematocera</taxon>
        <taxon>Chironomoidea</taxon>
        <taxon>Chironomidae</taxon>
        <taxon>Clunio</taxon>
    </lineage>
</organism>
<evidence type="ECO:0000256" key="1">
    <source>
        <dbReference type="SAM" id="MobiDB-lite"/>
    </source>
</evidence>